<dbReference type="InterPro" id="IPR003819">
    <property type="entry name" value="TauD/TfdA-like"/>
</dbReference>
<evidence type="ECO:0008006" key="13">
    <source>
        <dbReference type="Google" id="ProtNLM"/>
    </source>
</evidence>
<dbReference type="PANTHER" id="PTHR10696">
    <property type="entry name" value="GAMMA-BUTYROBETAINE HYDROXYLASE-RELATED"/>
    <property type="match status" value="1"/>
</dbReference>
<evidence type="ECO:0000259" key="9">
    <source>
        <dbReference type="Pfam" id="PF02668"/>
    </source>
</evidence>
<sequence length="436" mass="50324">MIFRLARNISRCRPMVTKGLNRAYFSVLKANYDNASRSKKLNVQNVQQAGGSRMLNVTWNNDTVSRFPFVFLRDNCQCSECFHESSLQRTYDTFNKLDMYIQPQRVEVLQNGEQISITWPDKHVSLFSSQWLHSSQATEQANTTKERSSLQREGVRVWNGNKLQGKIPSYSFQDVIEDDFTLYEWLHSLHSVGIALLKNTPRQPGECNQLCARVGYTKTTNFGYCFEVHTKLNANNLAYTSLFLPPHTDMPYHDYVPGVQLLHCIEQVLSEGGGNQFVDGFYVAEELREKDPEAFKLLSTTRIPFTAKGIDIFGEFHTKFARHIIELDENENIVRFSCNNPTRDSGLHVSPEKTIQLYEAYLTIGKMIADPANQIEHKMLPGEVVTFNNSRVLHGRSSFIVNKQTKRYLQGFYLDWDVIYSRLRVLAKQFNIPFRI</sequence>
<evidence type="ECO:0000256" key="2">
    <source>
        <dbReference type="ARBA" id="ARBA00005022"/>
    </source>
</evidence>
<protein>
    <recommendedName>
        <fullName evidence="13">Gamma-butyrobetaine dioxygenase</fullName>
    </recommendedName>
</protein>
<evidence type="ECO:0000259" key="10">
    <source>
        <dbReference type="Pfam" id="PF06155"/>
    </source>
</evidence>
<keyword evidence="12" id="KW-1185">Reference proteome</keyword>
<keyword evidence="5" id="KW-0124">Carnitine biosynthesis</keyword>
<dbReference type="Pfam" id="PF02668">
    <property type="entry name" value="TauD"/>
    <property type="match status" value="1"/>
</dbReference>
<dbReference type="Gene3D" id="3.30.2020.30">
    <property type="match status" value="1"/>
</dbReference>
<name>A0ABN8REV3_9CNID</name>
<comment type="similarity">
    <text evidence="3">Belongs to the gamma-BBH/TMLD family.</text>
</comment>
<evidence type="ECO:0000256" key="1">
    <source>
        <dbReference type="ARBA" id="ARBA00001954"/>
    </source>
</evidence>
<evidence type="ECO:0000313" key="12">
    <source>
        <dbReference type="Proteomes" id="UP001159427"/>
    </source>
</evidence>
<evidence type="ECO:0000256" key="8">
    <source>
        <dbReference type="ARBA" id="ARBA00023004"/>
    </source>
</evidence>
<comment type="caution">
    <text evidence="11">The sequence shown here is derived from an EMBL/GenBank/DDBJ whole genome shotgun (WGS) entry which is preliminary data.</text>
</comment>
<proteinExistence type="inferred from homology"/>
<evidence type="ECO:0000313" key="11">
    <source>
        <dbReference type="EMBL" id="CAH3176717.1"/>
    </source>
</evidence>
<dbReference type="InterPro" id="IPR010376">
    <property type="entry name" value="GBBH-like_N"/>
</dbReference>
<evidence type="ECO:0000256" key="4">
    <source>
        <dbReference type="ARBA" id="ARBA00022723"/>
    </source>
</evidence>
<dbReference type="CDD" id="cd00250">
    <property type="entry name" value="CAS_like"/>
    <property type="match status" value="1"/>
</dbReference>
<feature type="domain" description="TauD/TfdA-like" evidence="9">
    <location>
        <begin position="170"/>
        <end position="413"/>
    </location>
</feature>
<comment type="cofactor">
    <cofactor evidence="1">
        <name>Fe(2+)</name>
        <dbReference type="ChEBI" id="CHEBI:29033"/>
    </cofactor>
</comment>
<comment type="pathway">
    <text evidence="2">Amine and polyamine biosynthesis; carnitine biosynthesis.</text>
</comment>
<keyword evidence="6" id="KW-0223">Dioxygenase</keyword>
<accession>A0ABN8REV3</accession>
<keyword evidence="7" id="KW-0560">Oxidoreductase</keyword>
<dbReference type="PANTHER" id="PTHR10696:SF33">
    <property type="entry name" value="GAMMA-BUTYROBETAINE DIOXYGENASE"/>
    <property type="match status" value="1"/>
</dbReference>
<evidence type="ECO:0000256" key="5">
    <source>
        <dbReference type="ARBA" id="ARBA00022873"/>
    </source>
</evidence>
<reference evidence="11 12" key="1">
    <citation type="submission" date="2022-05" db="EMBL/GenBank/DDBJ databases">
        <authorList>
            <consortium name="Genoscope - CEA"/>
            <person name="William W."/>
        </authorList>
    </citation>
    <scope>NUCLEOTIDE SEQUENCE [LARGE SCALE GENOMIC DNA]</scope>
</reference>
<gene>
    <name evidence="11" type="ORF">PEVE_00010794</name>
</gene>
<evidence type="ECO:0000256" key="6">
    <source>
        <dbReference type="ARBA" id="ARBA00022964"/>
    </source>
</evidence>
<feature type="domain" description="Gamma-butyrobetaine hydroxylase-like N-terminal" evidence="10">
    <location>
        <begin position="51"/>
        <end position="133"/>
    </location>
</feature>
<evidence type="ECO:0000256" key="7">
    <source>
        <dbReference type="ARBA" id="ARBA00023002"/>
    </source>
</evidence>
<dbReference type="InterPro" id="IPR050411">
    <property type="entry name" value="AlphaKG_dependent_hydroxylases"/>
</dbReference>
<evidence type="ECO:0000256" key="3">
    <source>
        <dbReference type="ARBA" id="ARBA00008654"/>
    </source>
</evidence>
<organism evidence="11 12">
    <name type="scientific">Porites evermanni</name>
    <dbReference type="NCBI Taxonomy" id="104178"/>
    <lineage>
        <taxon>Eukaryota</taxon>
        <taxon>Metazoa</taxon>
        <taxon>Cnidaria</taxon>
        <taxon>Anthozoa</taxon>
        <taxon>Hexacorallia</taxon>
        <taxon>Scleractinia</taxon>
        <taxon>Fungiina</taxon>
        <taxon>Poritidae</taxon>
        <taxon>Porites</taxon>
    </lineage>
</organism>
<dbReference type="InterPro" id="IPR038492">
    <property type="entry name" value="GBBH-like_N_sf"/>
</dbReference>
<dbReference type="Proteomes" id="UP001159427">
    <property type="component" value="Unassembled WGS sequence"/>
</dbReference>
<dbReference type="Gene3D" id="3.60.130.10">
    <property type="entry name" value="Clavaminate synthase-like"/>
    <property type="match status" value="1"/>
</dbReference>
<dbReference type="EMBL" id="CALNXI010001772">
    <property type="protein sequence ID" value="CAH3176717.1"/>
    <property type="molecule type" value="Genomic_DNA"/>
</dbReference>
<keyword evidence="4" id="KW-0479">Metal-binding</keyword>
<dbReference type="SUPFAM" id="SSF51197">
    <property type="entry name" value="Clavaminate synthase-like"/>
    <property type="match status" value="1"/>
</dbReference>
<keyword evidence="8" id="KW-0408">Iron</keyword>
<dbReference type="InterPro" id="IPR042098">
    <property type="entry name" value="TauD-like_sf"/>
</dbReference>
<dbReference type="Pfam" id="PF06155">
    <property type="entry name" value="GBBH-like_N"/>
    <property type="match status" value="1"/>
</dbReference>